<dbReference type="Proteomes" id="UP000242818">
    <property type="component" value="Unassembled WGS sequence"/>
</dbReference>
<sequence length="131" mass="14634">MSHHYAAVTVLASYFVMKEYDHVSIGRLVFSGTHKPGSLGNDDADFIKTKITRVLTDGALNALVVDFSDMEFQHCIAIQDAISRLHKARIPVAIVYSEKCEKLAEPHTDMYVESLEKAMELIAGKVPLRKQ</sequence>
<name>A0A1C4E3H8_9BACT</name>
<reference evidence="1 2" key="1">
    <citation type="submission" date="2016-08" db="EMBL/GenBank/DDBJ databases">
        <authorList>
            <person name="Seilhamer J.J."/>
        </authorList>
    </citation>
    <scope>NUCLEOTIDE SEQUENCE [LARGE SCALE GENOMIC DNA]</scope>
    <source>
        <strain evidence="1 2">A37T2</strain>
    </source>
</reference>
<dbReference type="RefSeq" id="WP_089712259.1">
    <property type="nucleotide sequence ID" value="NZ_FMAR01000007.1"/>
</dbReference>
<dbReference type="EMBL" id="FMAR01000007">
    <property type="protein sequence ID" value="SCC38071.1"/>
    <property type="molecule type" value="Genomic_DNA"/>
</dbReference>
<gene>
    <name evidence="1" type="ORF">GA0116948_10762</name>
</gene>
<protein>
    <submittedName>
        <fullName evidence="1">Uncharacterized protein</fullName>
    </submittedName>
</protein>
<accession>A0A1C4E3H8</accession>
<dbReference type="AlphaFoldDB" id="A0A1C4E3H8"/>
<organism evidence="1 2">
    <name type="scientific">Chitinophaga costaii</name>
    <dbReference type="NCBI Taxonomy" id="1335309"/>
    <lineage>
        <taxon>Bacteria</taxon>
        <taxon>Pseudomonadati</taxon>
        <taxon>Bacteroidota</taxon>
        <taxon>Chitinophagia</taxon>
        <taxon>Chitinophagales</taxon>
        <taxon>Chitinophagaceae</taxon>
        <taxon>Chitinophaga</taxon>
    </lineage>
</organism>
<proteinExistence type="predicted"/>
<evidence type="ECO:0000313" key="2">
    <source>
        <dbReference type="Proteomes" id="UP000242818"/>
    </source>
</evidence>
<keyword evidence="2" id="KW-1185">Reference proteome</keyword>
<evidence type="ECO:0000313" key="1">
    <source>
        <dbReference type="EMBL" id="SCC38071.1"/>
    </source>
</evidence>
<dbReference type="OrthoDB" id="9900206at2"/>